<dbReference type="NCBIfam" id="TIGR01090">
    <property type="entry name" value="apt"/>
    <property type="match status" value="1"/>
</dbReference>
<dbReference type="InterPro" id="IPR005764">
    <property type="entry name" value="Ade_phspho_trans"/>
</dbReference>
<evidence type="ECO:0000256" key="12">
    <source>
        <dbReference type="ARBA" id="ARBA00022679"/>
    </source>
</evidence>
<dbReference type="Pfam" id="PF00156">
    <property type="entry name" value="Pribosyltran"/>
    <property type="match status" value="1"/>
</dbReference>
<comment type="subunit">
    <text evidence="6">Homodimer.</text>
</comment>
<evidence type="ECO:0000256" key="9">
    <source>
        <dbReference type="ARBA" id="ARBA00022490"/>
    </source>
</evidence>
<dbReference type="NCBIfam" id="NF002636">
    <property type="entry name" value="PRK02304.1-5"/>
    <property type="match status" value="1"/>
</dbReference>
<evidence type="ECO:0000313" key="17">
    <source>
        <dbReference type="Ensembl" id="ENSFTIP00000009319.1"/>
    </source>
</evidence>
<dbReference type="UniPathway" id="UPA00588">
    <property type="reaction ID" value="UER00646"/>
</dbReference>
<dbReference type="FunFam" id="3.40.50.2020:FF:000123">
    <property type="entry name" value="Adenine phosphoribosyltransferase"/>
    <property type="match status" value="1"/>
</dbReference>
<evidence type="ECO:0000256" key="14">
    <source>
        <dbReference type="ARBA" id="ARBA00022990"/>
    </source>
</evidence>
<evidence type="ECO:0000256" key="6">
    <source>
        <dbReference type="ARBA" id="ARBA00011738"/>
    </source>
</evidence>
<evidence type="ECO:0000256" key="2">
    <source>
        <dbReference type="ARBA" id="ARBA00003968"/>
    </source>
</evidence>
<comment type="pathway">
    <text evidence="4">Purine metabolism; AMP biosynthesis via salvage pathway; AMP from adenine: step 1/1.</text>
</comment>
<evidence type="ECO:0000259" key="16">
    <source>
        <dbReference type="Pfam" id="PF00156"/>
    </source>
</evidence>
<dbReference type="GO" id="GO:0003999">
    <property type="term" value="F:adenine phosphoribosyltransferase activity"/>
    <property type="evidence" value="ECO:0007669"/>
    <property type="project" value="UniProtKB-EC"/>
</dbReference>
<comment type="catalytic activity">
    <reaction evidence="1">
        <text>AMP + diphosphate = 5-phospho-alpha-D-ribose 1-diphosphate + adenine</text>
        <dbReference type="Rhea" id="RHEA:16609"/>
        <dbReference type="ChEBI" id="CHEBI:16708"/>
        <dbReference type="ChEBI" id="CHEBI:33019"/>
        <dbReference type="ChEBI" id="CHEBI:58017"/>
        <dbReference type="ChEBI" id="CHEBI:456215"/>
        <dbReference type="EC" id="2.4.2.7"/>
    </reaction>
</comment>
<dbReference type="AlphaFoldDB" id="A0A8C4U9Y4"/>
<dbReference type="GO" id="GO:0006168">
    <property type="term" value="P:adenine salvage"/>
    <property type="evidence" value="ECO:0007669"/>
    <property type="project" value="InterPro"/>
</dbReference>
<evidence type="ECO:0000256" key="5">
    <source>
        <dbReference type="ARBA" id="ARBA00008391"/>
    </source>
</evidence>
<dbReference type="GO" id="GO:0006166">
    <property type="term" value="P:purine ribonucleoside salvage"/>
    <property type="evidence" value="ECO:0007669"/>
    <property type="project" value="UniProtKB-KW"/>
</dbReference>
<dbReference type="EC" id="2.4.2.7" evidence="7"/>
<dbReference type="Proteomes" id="UP000694562">
    <property type="component" value="Unplaced"/>
</dbReference>
<dbReference type="GO" id="GO:0044209">
    <property type="term" value="P:AMP salvage"/>
    <property type="evidence" value="ECO:0007669"/>
    <property type="project" value="UniProtKB-UniPathway"/>
</dbReference>
<evidence type="ECO:0000256" key="15">
    <source>
        <dbReference type="SAM" id="MobiDB-lite"/>
    </source>
</evidence>
<accession>A0A8C4U9Y4</accession>
<dbReference type="GO" id="GO:0016208">
    <property type="term" value="F:AMP binding"/>
    <property type="evidence" value="ECO:0007669"/>
    <property type="project" value="TreeGrafter"/>
</dbReference>
<evidence type="ECO:0000256" key="13">
    <source>
        <dbReference type="ARBA" id="ARBA00022726"/>
    </source>
</evidence>
<feature type="region of interest" description="Disordered" evidence="15">
    <location>
        <begin position="68"/>
        <end position="91"/>
    </location>
</feature>
<keyword evidence="12" id="KW-0808">Transferase</keyword>
<dbReference type="GO" id="GO:0002055">
    <property type="term" value="F:adenine binding"/>
    <property type="evidence" value="ECO:0007669"/>
    <property type="project" value="TreeGrafter"/>
</dbReference>
<protein>
    <recommendedName>
        <fullName evidence="8">Adenine phosphoribosyltransferase</fullName>
        <ecNumber evidence="7">2.4.2.7</ecNumber>
    </recommendedName>
</protein>
<dbReference type="OrthoDB" id="363185at2759"/>
<evidence type="ECO:0000313" key="18">
    <source>
        <dbReference type="Proteomes" id="UP000694562"/>
    </source>
</evidence>
<feature type="region of interest" description="Disordered" evidence="15">
    <location>
        <begin position="156"/>
        <end position="182"/>
    </location>
</feature>
<comment type="subcellular location">
    <subcellularLocation>
        <location evidence="3">Cytoplasm</location>
    </subcellularLocation>
</comment>
<keyword evidence="11" id="KW-0328">Glycosyltransferase</keyword>
<keyword evidence="9" id="KW-0963">Cytoplasm</keyword>
<dbReference type="SUPFAM" id="SSF53271">
    <property type="entry name" value="PRTase-like"/>
    <property type="match status" value="1"/>
</dbReference>
<evidence type="ECO:0000256" key="10">
    <source>
        <dbReference type="ARBA" id="ARBA00022553"/>
    </source>
</evidence>
<dbReference type="GO" id="GO:0005737">
    <property type="term" value="C:cytoplasm"/>
    <property type="evidence" value="ECO:0007669"/>
    <property type="project" value="UniProtKB-SubCell"/>
</dbReference>
<keyword evidence="18" id="KW-1185">Reference proteome</keyword>
<name>A0A8C4U9Y4_FALTI</name>
<dbReference type="InterPro" id="IPR050054">
    <property type="entry name" value="UPRTase/APRTase"/>
</dbReference>
<evidence type="ECO:0000256" key="11">
    <source>
        <dbReference type="ARBA" id="ARBA00022676"/>
    </source>
</evidence>
<sequence length="360" mass="38489">MPWGTRALCTRELRLRAWGCQSSTHGRIGAPRAGGGAQCSAPRHTRPPCTRDSGALYPGIAELHAPGGPALHAPGYQSPVPRGTRAPHAGAGRFAMPWGTRAPRPVVPAPCAPGVGGGLCARGCQSFVCRGVGAPYPGGHRLPAPRWSGLRGAGAPCRGVPGPRPRREPRPPARAAHSAAAMSEERLRRVRDRVRPFPDFPVPGVLFRDISPLLKDPAAFRALIDLLEDHLRVSFPHIDFIAGLDSRGFLIGPPLAQRLGIGFVPIRKKGKLPGPTESISYALEYGKAELEIQSDAVEPGQKVVIVDDLLATGGTMCAACELMKRLKAEVLECLVIIELKLLKGSEKLKSIPFYSLLQYD</sequence>
<dbReference type="PANTHER" id="PTHR32315">
    <property type="entry name" value="ADENINE PHOSPHORIBOSYLTRANSFERASE"/>
    <property type="match status" value="1"/>
</dbReference>
<feature type="region of interest" description="Disordered" evidence="15">
    <location>
        <begin position="29"/>
        <end position="52"/>
    </location>
</feature>
<dbReference type="Gene3D" id="3.40.50.2020">
    <property type="match status" value="1"/>
</dbReference>
<comment type="function">
    <text evidence="2">Catalyzes a salvage reaction resulting in the formation of AMP, that is energically less costly than de novo synthesis.</text>
</comment>
<proteinExistence type="inferred from homology"/>
<organism evidence="17 18">
    <name type="scientific">Falco tinnunculus</name>
    <name type="common">Common kestrel</name>
    <dbReference type="NCBI Taxonomy" id="100819"/>
    <lineage>
        <taxon>Eukaryota</taxon>
        <taxon>Metazoa</taxon>
        <taxon>Chordata</taxon>
        <taxon>Craniata</taxon>
        <taxon>Vertebrata</taxon>
        <taxon>Euteleostomi</taxon>
        <taxon>Archelosauria</taxon>
        <taxon>Archosauria</taxon>
        <taxon>Dinosauria</taxon>
        <taxon>Saurischia</taxon>
        <taxon>Theropoda</taxon>
        <taxon>Coelurosauria</taxon>
        <taxon>Aves</taxon>
        <taxon>Neognathae</taxon>
        <taxon>Neoaves</taxon>
        <taxon>Telluraves</taxon>
        <taxon>Australaves</taxon>
        <taxon>Falconiformes</taxon>
        <taxon>Falconidae</taxon>
        <taxon>Falco</taxon>
    </lineage>
</organism>
<dbReference type="Ensembl" id="ENSFTIT00000009736.1">
    <property type="protein sequence ID" value="ENSFTIP00000009319.1"/>
    <property type="gene ID" value="ENSFTIG00000006299.1"/>
</dbReference>
<dbReference type="CDD" id="cd06223">
    <property type="entry name" value="PRTases_typeI"/>
    <property type="match status" value="1"/>
</dbReference>
<keyword evidence="13" id="KW-0660">Purine salvage</keyword>
<dbReference type="InterPro" id="IPR029057">
    <property type="entry name" value="PRTase-like"/>
</dbReference>
<evidence type="ECO:0000256" key="4">
    <source>
        <dbReference type="ARBA" id="ARBA00004659"/>
    </source>
</evidence>
<reference evidence="17" key="1">
    <citation type="submission" date="2025-08" db="UniProtKB">
        <authorList>
            <consortium name="Ensembl"/>
        </authorList>
    </citation>
    <scope>IDENTIFICATION</scope>
</reference>
<dbReference type="NCBIfam" id="NF002634">
    <property type="entry name" value="PRK02304.1-3"/>
    <property type="match status" value="1"/>
</dbReference>
<keyword evidence="14" id="KW-0007">Acetylation</keyword>
<dbReference type="PANTHER" id="PTHR32315:SF3">
    <property type="entry name" value="ADENINE PHOSPHORIBOSYLTRANSFERASE"/>
    <property type="match status" value="1"/>
</dbReference>
<evidence type="ECO:0000256" key="3">
    <source>
        <dbReference type="ARBA" id="ARBA00004496"/>
    </source>
</evidence>
<evidence type="ECO:0000256" key="8">
    <source>
        <dbReference type="ARBA" id="ARBA00017366"/>
    </source>
</evidence>
<feature type="domain" description="Phosphoribosyltransferase" evidence="16">
    <location>
        <begin position="213"/>
        <end position="338"/>
    </location>
</feature>
<dbReference type="InterPro" id="IPR000836">
    <property type="entry name" value="PRTase_dom"/>
</dbReference>
<comment type="similarity">
    <text evidence="5">Belongs to the purine/pyrimidine phosphoribosyltransferase family.</text>
</comment>
<evidence type="ECO:0000256" key="1">
    <source>
        <dbReference type="ARBA" id="ARBA00000868"/>
    </source>
</evidence>
<reference evidence="17" key="2">
    <citation type="submission" date="2025-09" db="UniProtKB">
        <authorList>
            <consortium name="Ensembl"/>
        </authorList>
    </citation>
    <scope>IDENTIFICATION</scope>
</reference>
<evidence type="ECO:0000256" key="7">
    <source>
        <dbReference type="ARBA" id="ARBA00011893"/>
    </source>
</evidence>
<dbReference type="HAMAP" id="MF_00004">
    <property type="entry name" value="Aden_phosphoribosyltr"/>
    <property type="match status" value="1"/>
</dbReference>
<keyword evidence="10" id="KW-0597">Phosphoprotein</keyword>